<accession>A0A0Q3L6S5</accession>
<dbReference type="RefSeq" id="WP_055726373.1">
    <property type="nucleotide sequence ID" value="NZ_FUYX01000009.1"/>
</dbReference>
<dbReference type="Proteomes" id="UP000190130">
    <property type="component" value="Unassembled WGS sequence"/>
</dbReference>
<keyword evidence="1 4" id="KW-0732">Signal</keyword>
<evidence type="ECO:0000256" key="4">
    <source>
        <dbReference type="SAM" id="SignalP"/>
    </source>
</evidence>
<dbReference type="InterPro" id="IPR006311">
    <property type="entry name" value="TAT_signal"/>
</dbReference>
<reference evidence="6 8" key="2">
    <citation type="submission" date="2017-02" db="EMBL/GenBank/DDBJ databases">
        <authorList>
            <person name="Peterson S.W."/>
        </authorList>
    </citation>
    <scope>NUCLEOTIDE SEQUENCE [LARGE SCALE GENOMIC DNA]</scope>
    <source>
        <strain evidence="6 8">DSM 9653</strain>
    </source>
</reference>
<evidence type="ECO:0000256" key="3">
    <source>
        <dbReference type="PIRSR" id="PIRSR039026-2"/>
    </source>
</evidence>
<dbReference type="OrthoDB" id="9769764at2"/>
<dbReference type="InterPro" id="IPR038404">
    <property type="entry name" value="TRAP_DctP_sf"/>
</dbReference>
<gene>
    <name evidence="5" type="ORF">ARD30_01215</name>
    <name evidence="6" type="ORF">SAMN05660750_03452</name>
</gene>
<dbReference type="Gene3D" id="3.40.190.10">
    <property type="entry name" value="Periplasmic binding protein-like II"/>
    <property type="match status" value="1"/>
</dbReference>
<keyword evidence="3" id="KW-0479">Metal-binding</keyword>
<dbReference type="GO" id="GO:0046872">
    <property type="term" value="F:metal ion binding"/>
    <property type="evidence" value="ECO:0007669"/>
    <property type="project" value="UniProtKB-KW"/>
</dbReference>
<dbReference type="InterPro" id="IPR018389">
    <property type="entry name" value="DctP_fam"/>
</dbReference>
<feature type="signal peptide" evidence="4">
    <location>
        <begin position="1"/>
        <end position="26"/>
    </location>
</feature>
<dbReference type="PIRSF" id="PIRSF039026">
    <property type="entry name" value="SiaP"/>
    <property type="match status" value="1"/>
</dbReference>
<sequence>MKRRQFMQTAAAGAAASTAIAMPAIAQSNPEVKWRMTSSFPKSLDTIYGGGETLAKTVSDLTDGKFQIQVFAAGEIVPGLQALDAVSNNTVEMCHTVAYYYVGKDPTFAIPSCVPFGLNTRQQNAWLSNGGGGELFADFFKKYNVHAIQAGCTGAQMGGWFRKEIKSVADLQGMKMRIAGIAGAVLQKLGVVPQQLAGGDIYPALEKGTIDGAEWVGPYDDEKLGFSKVAPYYYYPGFWEGGPAVHAFINIEKWNALPKAYQAALAAAGAVATNSMTAKYDVQNPPALKRLVAAGTQLRPFPQDVMEACLKASNEVYAEISAKNPDFKKAIEAMAAFRSDQYLWWQVAELSFDVFQVRTRAR</sequence>
<dbReference type="GO" id="GO:0015849">
    <property type="term" value="P:organic acid transport"/>
    <property type="evidence" value="ECO:0007669"/>
    <property type="project" value="InterPro"/>
</dbReference>
<dbReference type="GO" id="GO:0031317">
    <property type="term" value="C:tripartite ATP-independent periplasmic transporter complex"/>
    <property type="evidence" value="ECO:0007669"/>
    <property type="project" value="InterPro"/>
</dbReference>
<dbReference type="InterPro" id="IPR041722">
    <property type="entry name" value="TakP/all3028"/>
</dbReference>
<feature type="binding site" evidence="2">
    <location>
        <position position="177"/>
    </location>
    <ligand>
        <name>substrate</name>
    </ligand>
</feature>
<evidence type="ECO:0000313" key="7">
    <source>
        <dbReference type="Proteomes" id="UP000051562"/>
    </source>
</evidence>
<dbReference type="NCBIfam" id="NF037995">
    <property type="entry name" value="TRAP_S1"/>
    <property type="match status" value="1"/>
</dbReference>
<organism evidence="5 7">
    <name type="scientific">Bosea thiooxidans</name>
    <dbReference type="NCBI Taxonomy" id="53254"/>
    <lineage>
        <taxon>Bacteria</taxon>
        <taxon>Pseudomonadati</taxon>
        <taxon>Pseudomonadota</taxon>
        <taxon>Alphaproteobacteria</taxon>
        <taxon>Hyphomicrobiales</taxon>
        <taxon>Boseaceae</taxon>
        <taxon>Bosea</taxon>
    </lineage>
</organism>
<dbReference type="EMBL" id="FUYX01000009">
    <property type="protein sequence ID" value="SKB98178.1"/>
    <property type="molecule type" value="Genomic_DNA"/>
</dbReference>
<dbReference type="EMBL" id="LMAR01000001">
    <property type="protein sequence ID" value="KQK32428.1"/>
    <property type="molecule type" value="Genomic_DNA"/>
</dbReference>
<feature type="binding site" evidence="3">
    <location>
        <position position="214"/>
    </location>
    <ligand>
        <name>substrate</name>
    </ligand>
</feature>
<evidence type="ECO:0000256" key="1">
    <source>
        <dbReference type="ARBA" id="ARBA00022729"/>
    </source>
</evidence>
<evidence type="ECO:0000256" key="2">
    <source>
        <dbReference type="PIRSR" id="PIRSR039026-1"/>
    </source>
</evidence>
<dbReference type="PANTHER" id="PTHR33376">
    <property type="match status" value="1"/>
</dbReference>
<feature type="chain" id="PRO_5014520496" evidence="4">
    <location>
        <begin position="27"/>
        <end position="362"/>
    </location>
</feature>
<feature type="binding site" evidence="3">
    <location>
        <position position="215"/>
    </location>
    <ligand>
        <name>Na(+)</name>
        <dbReference type="ChEBI" id="CHEBI:29101"/>
    </ligand>
</feature>
<feature type="binding site" evidence="3">
    <location>
        <position position="240"/>
    </location>
    <ligand>
        <name>substrate</name>
    </ligand>
</feature>
<evidence type="ECO:0000313" key="8">
    <source>
        <dbReference type="Proteomes" id="UP000190130"/>
    </source>
</evidence>
<reference evidence="5 7" key="1">
    <citation type="submission" date="2015-10" db="EMBL/GenBank/DDBJ databases">
        <title>Draft genome of Bosea thiooxidans.</title>
        <authorList>
            <person name="Wang X."/>
        </authorList>
    </citation>
    <scope>NUCLEOTIDE SEQUENCE [LARGE SCALE GENOMIC DNA]</scope>
    <source>
        <strain evidence="5 7">CGMCC 9174</strain>
    </source>
</reference>
<dbReference type="STRING" id="53254.SAMN05660750_03452"/>
<protein>
    <submittedName>
        <fullName evidence="5">ABC transporter substrate-binding protein</fullName>
    </submittedName>
    <submittedName>
        <fullName evidence="6">TRAP-type mannitol/chloroaromatic compound transport system, substrate-binding protein</fullName>
    </submittedName>
</protein>
<keyword evidence="7" id="KW-1185">Reference proteome</keyword>
<proteinExistence type="predicted"/>
<evidence type="ECO:0000313" key="6">
    <source>
        <dbReference type="EMBL" id="SKB98178.1"/>
    </source>
</evidence>
<dbReference type="GO" id="GO:0055085">
    <property type="term" value="P:transmembrane transport"/>
    <property type="evidence" value="ECO:0007669"/>
    <property type="project" value="InterPro"/>
</dbReference>
<evidence type="ECO:0000313" key="5">
    <source>
        <dbReference type="EMBL" id="KQK32428.1"/>
    </source>
</evidence>
<dbReference type="PROSITE" id="PS51318">
    <property type="entry name" value="TAT"/>
    <property type="match status" value="1"/>
</dbReference>
<dbReference type="Gene3D" id="3.40.190.170">
    <property type="entry name" value="Bacterial extracellular solute-binding protein, family 7"/>
    <property type="match status" value="1"/>
</dbReference>
<dbReference type="PANTHER" id="PTHR33376:SF5">
    <property type="entry name" value="EXTRACYTOPLASMIC SOLUTE RECEPTOR PROTEIN"/>
    <property type="match status" value="1"/>
</dbReference>
<name>A0A0Q3L6S5_9HYPH</name>
<dbReference type="GO" id="GO:0043177">
    <property type="term" value="F:organic acid binding"/>
    <property type="evidence" value="ECO:0007669"/>
    <property type="project" value="InterPro"/>
</dbReference>
<dbReference type="Proteomes" id="UP000051562">
    <property type="component" value="Unassembled WGS sequence"/>
</dbReference>
<dbReference type="AlphaFoldDB" id="A0A0Q3L6S5"/>
<dbReference type="Pfam" id="PF03480">
    <property type="entry name" value="DctP"/>
    <property type="match status" value="1"/>
</dbReference>
<dbReference type="CDD" id="cd13682">
    <property type="entry name" value="PBP2_TRAP_alpha-ketoacid"/>
    <property type="match status" value="1"/>
</dbReference>
<feature type="binding site" evidence="2">
    <location>
        <position position="156"/>
    </location>
    <ligand>
        <name>substrate</name>
    </ligand>
</feature>
<dbReference type="InterPro" id="IPR026289">
    <property type="entry name" value="SBP_TakP-like"/>
</dbReference>